<dbReference type="STRING" id="69332.A0A388KSP7"/>
<evidence type="ECO:0000313" key="4">
    <source>
        <dbReference type="EMBL" id="GBG73084.1"/>
    </source>
</evidence>
<feature type="domain" description="Protease Do-like PDZ" evidence="3">
    <location>
        <begin position="13"/>
        <end position="58"/>
    </location>
</feature>
<dbReference type="Gramene" id="GBG73084">
    <property type="protein sequence ID" value="GBG73084"/>
    <property type="gene ID" value="CBR_g12800"/>
</dbReference>
<comment type="caution">
    <text evidence="4">The sequence shown here is derived from an EMBL/GenBank/DDBJ whole genome shotgun (WGS) entry which is preliminary data.</text>
</comment>
<gene>
    <name evidence="4" type="ORF">CBR_g12800</name>
</gene>
<feature type="chain" id="PRO_5017290808" description="Protease Do-like PDZ domain-containing protein" evidence="2">
    <location>
        <begin position="19"/>
        <end position="135"/>
    </location>
</feature>
<feature type="region of interest" description="Disordered" evidence="1">
    <location>
        <begin position="107"/>
        <end position="135"/>
    </location>
</feature>
<sequence>MIFLLHLSAVLCCEACEATYLQFELEHAEIVVLEAKAAYAATEGILADHCIPSSRSADLLEKLPSVEAIDVEPTHVDAKINGMEENLQGSLLPVITSPMDVDMSIAVASAAEEKRGNKGISTRSKRREETQKQQD</sequence>
<feature type="signal peptide" evidence="2">
    <location>
        <begin position="1"/>
        <end position="18"/>
    </location>
</feature>
<organism evidence="4 5">
    <name type="scientific">Chara braunii</name>
    <name type="common">Braun's stonewort</name>
    <dbReference type="NCBI Taxonomy" id="69332"/>
    <lineage>
        <taxon>Eukaryota</taxon>
        <taxon>Viridiplantae</taxon>
        <taxon>Streptophyta</taxon>
        <taxon>Charophyceae</taxon>
        <taxon>Charales</taxon>
        <taxon>Characeae</taxon>
        <taxon>Chara</taxon>
    </lineage>
</organism>
<dbReference type="Pfam" id="PF17815">
    <property type="entry name" value="PDZ_3"/>
    <property type="match status" value="1"/>
</dbReference>
<protein>
    <recommendedName>
        <fullName evidence="3">Protease Do-like PDZ domain-containing protein</fullName>
    </recommendedName>
</protein>
<dbReference type="InterPro" id="IPR046449">
    <property type="entry name" value="DEGP_PDZ_sf"/>
</dbReference>
<dbReference type="Proteomes" id="UP000265515">
    <property type="component" value="Unassembled WGS sequence"/>
</dbReference>
<feature type="compositionally biased region" description="Basic and acidic residues" evidence="1">
    <location>
        <begin position="126"/>
        <end position="135"/>
    </location>
</feature>
<keyword evidence="5" id="KW-1185">Reference proteome</keyword>
<name>A0A388KSP7_CHABU</name>
<dbReference type="AlphaFoldDB" id="A0A388KSP7"/>
<evidence type="ECO:0000256" key="1">
    <source>
        <dbReference type="SAM" id="MobiDB-lite"/>
    </source>
</evidence>
<reference evidence="4 5" key="1">
    <citation type="journal article" date="2018" name="Cell">
        <title>The Chara Genome: Secondary Complexity and Implications for Plant Terrestrialization.</title>
        <authorList>
            <person name="Nishiyama T."/>
            <person name="Sakayama H."/>
            <person name="Vries J.D."/>
            <person name="Buschmann H."/>
            <person name="Saint-Marcoux D."/>
            <person name="Ullrich K.K."/>
            <person name="Haas F.B."/>
            <person name="Vanderstraeten L."/>
            <person name="Becker D."/>
            <person name="Lang D."/>
            <person name="Vosolsobe S."/>
            <person name="Rombauts S."/>
            <person name="Wilhelmsson P.K.I."/>
            <person name="Janitza P."/>
            <person name="Kern R."/>
            <person name="Heyl A."/>
            <person name="Rumpler F."/>
            <person name="Villalobos L.I.A.C."/>
            <person name="Clay J.M."/>
            <person name="Skokan R."/>
            <person name="Toyoda A."/>
            <person name="Suzuki Y."/>
            <person name="Kagoshima H."/>
            <person name="Schijlen E."/>
            <person name="Tajeshwar N."/>
            <person name="Catarino B."/>
            <person name="Hetherington A.J."/>
            <person name="Saltykova A."/>
            <person name="Bonnot C."/>
            <person name="Breuninger H."/>
            <person name="Symeonidi A."/>
            <person name="Radhakrishnan G.V."/>
            <person name="Van Nieuwerburgh F."/>
            <person name="Deforce D."/>
            <person name="Chang C."/>
            <person name="Karol K.G."/>
            <person name="Hedrich R."/>
            <person name="Ulvskov P."/>
            <person name="Glockner G."/>
            <person name="Delwiche C.F."/>
            <person name="Petrasek J."/>
            <person name="Van de Peer Y."/>
            <person name="Friml J."/>
            <person name="Beilby M."/>
            <person name="Dolan L."/>
            <person name="Kohara Y."/>
            <person name="Sugano S."/>
            <person name="Fujiyama A."/>
            <person name="Delaux P.-M."/>
            <person name="Quint M."/>
            <person name="TheiBen G."/>
            <person name="Hagemann M."/>
            <person name="Harholt J."/>
            <person name="Dunand C."/>
            <person name="Zachgo S."/>
            <person name="Langdale J."/>
            <person name="Maumus F."/>
            <person name="Straeten D.V.D."/>
            <person name="Gould S.B."/>
            <person name="Rensing S.A."/>
        </authorList>
    </citation>
    <scope>NUCLEOTIDE SEQUENCE [LARGE SCALE GENOMIC DNA]</scope>
    <source>
        <strain evidence="4 5">S276</strain>
    </source>
</reference>
<evidence type="ECO:0000313" key="5">
    <source>
        <dbReference type="Proteomes" id="UP000265515"/>
    </source>
</evidence>
<keyword evidence="2" id="KW-0732">Signal</keyword>
<dbReference type="InterPro" id="IPR041517">
    <property type="entry name" value="DEGP_PDZ"/>
</dbReference>
<evidence type="ECO:0000256" key="2">
    <source>
        <dbReference type="SAM" id="SignalP"/>
    </source>
</evidence>
<dbReference type="Gene3D" id="3.20.190.20">
    <property type="match status" value="1"/>
</dbReference>
<dbReference type="EMBL" id="BFEA01000177">
    <property type="protein sequence ID" value="GBG73084.1"/>
    <property type="molecule type" value="Genomic_DNA"/>
</dbReference>
<proteinExistence type="predicted"/>
<evidence type="ECO:0000259" key="3">
    <source>
        <dbReference type="Pfam" id="PF17815"/>
    </source>
</evidence>
<accession>A0A388KSP7</accession>